<organism evidence="11 12">
    <name type="scientific">Punica granatum</name>
    <name type="common">Pomegranate</name>
    <dbReference type="NCBI Taxonomy" id="22663"/>
    <lineage>
        <taxon>Eukaryota</taxon>
        <taxon>Viridiplantae</taxon>
        <taxon>Streptophyta</taxon>
        <taxon>Embryophyta</taxon>
        <taxon>Tracheophyta</taxon>
        <taxon>Spermatophyta</taxon>
        <taxon>Magnoliopsida</taxon>
        <taxon>eudicotyledons</taxon>
        <taxon>Gunneridae</taxon>
        <taxon>Pentapetalae</taxon>
        <taxon>rosids</taxon>
        <taxon>malvids</taxon>
        <taxon>Myrtales</taxon>
        <taxon>Lythraceae</taxon>
        <taxon>Punica</taxon>
    </lineage>
</organism>
<evidence type="ECO:0000256" key="4">
    <source>
        <dbReference type="ARBA" id="ARBA00022970"/>
    </source>
</evidence>
<reference evidence="11" key="1">
    <citation type="journal article" date="2020" name="Plant Biotechnol. J.">
        <title>The pomegranate (Punica granatum L.) draft genome dissects genetic divergence between soft- and hard-seeded cultivars.</title>
        <authorList>
            <person name="Luo X."/>
            <person name="Li H."/>
            <person name="Wu Z."/>
            <person name="Yao W."/>
            <person name="Zhao P."/>
            <person name="Cao D."/>
            <person name="Yu H."/>
            <person name="Li K."/>
            <person name="Poudel K."/>
            <person name="Zhao D."/>
            <person name="Zhang F."/>
            <person name="Xia X."/>
            <person name="Chen L."/>
            <person name="Wang Q."/>
            <person name="Jing D."/>
            <person name="Cao S."/>
        </authorList>
    </citation>
    <scope>NUCLEOTIDE SEQUENCE [LARGE SCALE GENOMIC DNA]</scope>
    <source>
        <strain evidence="11">cv. Tunisia</strain>
    </source>
</reference>
<feature type="region of interest" description="Disordered" evidence="8">
    <location>
        <begin position="103"/>
        <end position="126"/>
    </location>
</feature>
<dbReference type="GO" id="GO:0015179">
    <property type="term" value="F:L-amino acid transmembrane transporter activity"/>
    <property type="evidence" value="ECO:0007669"/>
    <property type="project" value="TreeGrafter"/>
</dbReference>
<name>A0A6P8C8H1_PUNGR</name>
<evidence type="ECO:0000313" key="11">
    <source>
        <dbReference type="Proteomes" id="UP000515151"/>
    </source>
</evidence>
<accession>A0A6P8C8H1</accession>
<keyword evidence="6 9" id="KW-0472">Membrane</keyword>
<keyword evidence="11" id="KW-1185">Reference proteome</keyword>
<dbReference type="PANTHER" id="PTHR22950">
    <property type="entry name" value="AMINO ACID TRANSPORTER"/>
    <property type="match status" value="1"/>
</dbReference>
<feature type="transmembrane region" description="Helical" evidence="9">
    <location>
        <begin position="192"/>
        <end position="212"/>
    </location>
</feature>
<keyword evidence="5 9" id="KW-1133">Transmembrane helix</keyword>
<gene>
    <name evidence="12" type="primary">LOC116195111</name>
</gene>
<keyword evidence="3 9" id="KW-0812">Transmembrane</keyword>
<dbReference type="PANTHER" id="PTHR22950:SF692">
    <property type="entry name" value="TRANSMEMBRANE AMINO ACID TRANSPORTER FAMILY PROTEIN"/>
    <property type="match status" value="1"/>
</dbReference>
<feature type="domain" description="Amino acid transporter transmembrane" evidence="10">
    <location>
        <begin position="162"/>
        <end position="542"/>
    </location>
</feature>
<dbReference type="GeneID" id="116195111"/>
<evidence type="ECO:0000256" key="1">
    <source>
        <dbReference type="ARBA" id="ARBA00004141"/>
    </source>
</evidence>
<evidence type="ECO:0000313" key="12">
    <source>
        <dbReference type="RefSeq" id="XP_031379947.1"/>
    </source>
</evidence>
<reference evidence="12" key="2">
    <citation type="submission" date="2025-08" db="UniProtKB">
        <authorList>
            <consortium name="RefSeq"/>
        </authorList>
    </citation>
    <scope>IDENTIFICATION</scope>
    <source>
        <tissue evidence="12">Leaf</tissue>
    </source>
</reference>
<evidence type="ECO:0000256" key="8">
    <source>
        <dbReference type="SAM" id="MobiDB-lite"/>
    </source>
</evidence>
<feature type="transmembrane region" description="Helical" evidence="9">
    <location>
        <begin position="461"/>
        <end position="484"/>
    </location>
</feature>
<feature type="transmembrane region" description="Helical" evidence="9">
    <location>
        <begin position="283"/>
        <end position="300"/>
    </location>
</feature>
<dbReference type="OrthoDB" id="655540at2759"/>
<evidence type="ECO:0000256" key="7">
    <source>
        <dbReference type="ARBA" id="ARBA00049662"/>
    </source>
</evidence>
<evidence type="ECO:0000256" key="5">
    <source>
        <dbReference type="ARBA" id="ARBA00022989"/>
    </source>
</evidence>
<comment type="similarity">
    <text evidence="7">Belongs to the amino acid/polyamine transporter 2 family. Amino acid/auxin permease (AAAP) (TC 2.A.18.5) subfamily.</text>
</comment>
<dbReference type="GO" id="GO:0005774">
    <property type="term" value="C:vacuolar membrane"/>
    <property type="evidence" value="ECO:0007669"/>
    <property type="project" value="TreeGrafter"/>
</dbReference>
<feature type="transmembrane region" description="Helical" evidence="9">
    <location>
        <begin position="490"/>
        <end position="511"/>
    </location>
</feature>
<dbReference type="Pfam" id="PF01490">
    <property type="entry name" value="Aa_trans"/>
    <property type="match status" value="1"/>
</dbReference>
<dbReference type="FunFam" id="1.20.1740.10:FF:000047">
    <property type="entry name" value="Amino acid transporter AVT1A"/>
    <property type="match status" value="1"/>
</dbReference>
<dbReference type="Proteomes" id="UP000515151">
    <property type="component" value="Chromosome 2"/>
</dbReference>
<protein>
    <submittedName>
        <fullName evidence="12">Amino acid transporter AVT1C-like</fullName>
    </submittedName>
</protein>
<feature type="region of interest" description="Disordered" evidence="8">
    <location>
        <begin position="1"/>
        <end position="43"/>
    </location>
</feature>
<evidence type="ECO:0000256" key="2">
    <source>
        <dbReference type="ARBA" id="ARBA00022448"/>
    </source>
</evidence>
<feature type="transmembrane region" description="Helical" evidence="9">
    <location>
        <begin position="523"/>
        <end position="543"/>
    </location>
</feature>
<feature type="transmembrane region" description="Helical" evidence="9">
    <location>
        <begin position="233"/>
        <end position="259"/>
    </location>
</feature>
<comment type="subcellular location">
    <subcellularLocation>
        <location evidence="1">Membrane</location>
        <topology evidence="1">Multi-pass membrane protein</topology>
    </subcellularLocation>
</comment>
<proteinExistence type="inferred from homology"/>
<dbReference type="AlphaFoldDB" id="A0A6P8C8H1"/>
<feature type="transmembrane region" description="Helical" evidence="9">
    <location>
        <begin position="341"/>
        <end position="359"/>
    </location>
</feature>
<evidence type="ECO:0000259" key="10">
    <source>
        <dbReference type="Pfam" id="PF01490"/>
    </source>
</evidence>
<evidence type="ECO:0000256" key="6">
    <source>
        <dbReference type="ARBA" id="ARBA00023136"/>
    </source>
</evidence>
<feature type="transmembrane region" description="Helical" evidence="9">
    <location>
        <begin position="380"/>
        <end position="405"/>
    </location>
</feature>
<dbReference type="InterPro" id="IPR013057">
    <property type="entry name" value="AA_transpt_TM"/>
</dbReference>
<evidence type="ECO:0000256" key="3">
    <source>
        <dbReference type="ARBA" id="ARBA00022692"/>
    </source>
</evidence>
<keyword evidence="4" id="KW-0029">Amino-acid transport</keyword>
<evidence type="ECO:0000256" key="9">
    <source>
        <dbReference type="SAM" id="Phobius"/>
    </source>
</evidence>
<sequence>MEKVVSDRSLCIESEGEEEIEKEAFGRIEDDGNDSDSSFSSSEIKLLQAGPSSYTNNWPQSYRQSIDLYTSVQSPSIGILGTPTLSKFGSSFFGSSLIHRHSPEAHSSSLSKPLIPEPVQPEEKRQRLHRESSHYLAPPFSSHASIRKDSRVANELPISSNCSFGQAALNGLNVLCGVGILSTPYAAKEGGWFGVSILIFFGLLSFYTGILLRRCLDSKPGLQTYPDIGQAAFGTFGRVAISVILYIELYASCVEYIILETDTLSSLFPNAQVNFYGLSLDSHHVFALMTTLIILPTVWLRDLSLLSYLSVGGVIASFVVVICLFWVGLVDQVGFHSERTVALNLGTLPVAIGLYGYCFSGHAVFPNIYTSMAKPSQFPLVLLTSFGVCTLLYLGSAVMAYLLFADSTESQYTLNLPQSLMASKIAVWTTVVNPLTKYALTMSPVALSLEELLPSDNNFRIYAICIRTMLVISSLFVGLVIPFFGLVMSLIGSLLTMLITFILPCACFLSILRGKVTYSQGAFCGIIIIVGVTSSVFGTYTALSKIIESLRS</sequence>
<dbReference type="RefSeq" id="XP_031379947.1">
    <property type="nucleotide sequence ID" value="XM_031524087.1"/>
</dbReference>
<feature type="transmembrane region" description="Helical" evidence="9">
    <location>
        <begin position="307"/>
        <end position="329"/>
    </location>
</feature>
<keyword evidence="2" id="KW-0813">Transport</keyword>